<proteinExistence type="inferred from homology"/>
<dbReference type="Pfam" id="PF25876">
    <property type="entry name" value="HH_MFP_RND"/>
    <property type="match status" value="1"/>
</dbReference>
<feature type="chain" id="PRO_5036813644" evidence="4">
    <location>
        <begin position="28"/>
        <end position="406"/>
    </location>
</feature>
<dbReference type="Gene3D" id="2.40.30.170">
    <property type="match status" value="1"/>
</dbReference>
<dbReference type="GO" id="GO:0022857">
    <property type="term" value="F:transmembrane transporter activity"/>
    <property type="evidence" value="ECO:0007669"/>
    <property type="project" value="InterPro"/>
</dbReference>
<dbReference type="Gene3D" id="1.10.287.470">
    <property type="entry name" value="Helix hairpin bin"/>
    <property type="match status" value="1"/>
</dbReference>
<dbReference type="InterPro" id="IPR058626">
    <property type="entry name" value="MdtA-like_b-barrel"/>
</dbReference>
<dbReference type="RefSeq" id="WP_198884625.1">
    <property type="nucleotide sequence ID" value="NZ_JAEKJA010000037.1"/>
</dbReference>
<reference evidence="8" key="1">
    <citation type="submission" date="2020-12" db="EMBL/GenBank/DDBJ databases">
        <title>Bacterial taxonomy.</title>
        <authorList>
            <person name="Pan X."/>
        </authorList>
    </citation>
    <scope>NUCLEOTIDE SEQUENCE</scope>
    <source>
        <strain evidence="8">B2012</strain>
    </source>
</reference>
<feature type="domain" description="Multidrug resistance protein MdtA-like beta-barrel" evidence="7">
    <location>
        <begin position="212"/>
        <end position="300"/>
    </location>
</feature>
<evidence type="ECO:0000313" key="9">
    <source>
        <dbReference type="Proteomes" id="UP000609531"/>
    </source>
</evidence>
<dbReference type="GO" id="GO:0046677">
    <property type="term" value="P:response to antibiotic"/>
    <property type="evidence" value="ECO:0007669"/>
    <property type="project" value="TreeGrafter"/>
</dbReference>
<sequence>MLKLASRLTVLPPLALCAIVGAGPALALGSDGAGRRTPPLEVAVMTMERQQVPRTVRLPGRAVAYEQVDIRPRVDGVIEAISYVPGKTLAVGDVLFQLDDASYVATVASDEADLAKAEARLPVSQAAYDRAEKLAGKGYTAAEVEEARATLAEAKATLDAAKAALEYARTQLSWTTIRSPIEGVADVQEVSVGDLVTSGQSDALTTVTRLDPIYIDLSETSSRILSFRSQLASGVLKPNDTIDAALTLENGEVYQGSGTLVTLTSTVSTTTGTVTVRFRFDNPDRVILPGMFLRGELTLGTVEAFLVPQRAAERDNTGRLSAFVVGEDGAAKKITFTDIGSTDSAWIVNTGIEPGARLILNGLKTLREGMAVAPVAATLDADGLVVEESDAPPDDGTASADDEADD</sequence>
<accession>A0A934MFJ2</accession>
<dbReference type="PANTHER" id="PTHR30158">
    <property type="entry name" value="ACRA/E-RELATED COMPONENT OF DRUG EFFLUX TRANSPORTER"/>
    <property type="match status" value="1"/>
</dbReference>
<gene>
    <name evidence="8" type="ORF">JCR33_23685</name>
</gene>
<feature type="coiled-coil region" evidence="2">
    <location>
        <begin position="144"/>
        <end position="171"/>
    </location>
</feature>
<organism evidence="8 9">
    <name type="scientific">Acuticoccus mangrovi</name>
    <dbReference type="NCBI Taxonomy" id="2796142"/>
    <lineage>
        <taxon>Bacteria</taxon>
        <taxon>Pseudomonadati</taxon>
        <taxon>Pseudomonadota</taxon>
        <taxon>Alphaproteobacteria</taxon>
        <taxon>Hyphomicrobiales</taxon>
        <taxon>Amorphaceae</taxon>
        <taxon>Acuticoccus</taxon>
    </lineage>
</organism>
<keyword evidence="9" id="KW-1185">Reference proteome</keyword>
<dbReference type="InterPro" id="IPR058624">
    <property type="entry name" value="MdtA-like_HH"/>
</dbReference>
<dbReference type="Gene3D" id="2.40.420.20">
    <property type="match status" value="1"/>
</dbReference>
<dbReference type="InterPro" id="IPR006143">
    <property type="entry name" value="RND_pump_MFP"/>
</dbReference>
<dbReference type="SUPFAM" id="SSF111369">
    <property type="entry name" value="HlyD-like secretion proteins"/>
    <property type="match status" value="1"/>
</dbReference>
<evidence type="ECO:0000313" key="8">
    <source>
        <dbReference type="EMBL" id="MBJ3778722.1"/>
    </source>
</evidence>
<feature type="domain" description="Multidrug resistance protein MdtA-like alpha-helical hairpin" evidence="5">
    <location>
        <begin position="108"/>
        <end position="175"/>
    </location>
</feature>
<comment type="caution">
    <text evidence="8">The sequence shown here is derived from an EMBL/GenBank/DDBJ whole genome shotgun (WGS) entry which is preliminary data.</text>
</comment>
<dbReference type="InterPro" id="IPR058625">
    <property type="entry name" value="MdtA-like_BSH"/>
</dbReference>
<dbReference type="EMBL" id="JAEKJA010000037">
    <property type="protein sequence ID" value="MBJ3778722.1"/>
    <property type="molecule type" value="Genomic_DNA"/>
</dbReference>
<evidence type="ECO:0000256" key="3">
    <source>
        <dbReference type="SAM" id="MobiDB-lite"/>
    </source>
</evidence>
<dbReference type="Pfam" id="PF25917">
    <property type="entry name" value="BSH_RND"/>
    <property type="match status" value="1"/>
</dbReference>
<protein>
    <submittedName>
        <fullName evidence="8">Efflux RND transporter periplasmic adaptor subunit</fullName>
    </submittedName>
</protein>
<feature type="region of interest" description="Disordered" evidence="3">
    <location>
        <begin position="383"/>
        <end position="406"/>
    </location>
</feature>
<dbReference type="Gene3D" id="2.40.50.100">
    <property type="match status" value="1"/>
</dbReference>
<feature type="signal peptide" evidence="4">
    <location>
        <begin position="1"/>
        <end position="27"/>
    </location>
</feature>
<dbReference type="Proteomes" id="UP000609531">
    <property type="component" value="Unassembled WGS sequence"/>
</dbReference>
<dbReference type="NCBIfam" id="TIGR01730">
    <property type="entry name" value="RND_mfp"/>
    <property type="match status" value="1"/>
</dbReference>
<evidence type="ECO:0000259" key="7">
    <source>
        <dbReference type="Pfam" id="PF25944"/>
    </source>
</evidence>
<keyword evidence="4" id="KW-0732">Signal</keyword>
<evidence type="ECO:0000256" key="1">
    <source>
        <dbReference type="ARBA" id="ARBA00009477"/>
    </source>
</evidence>
<dbReference type="AlphaFoldDB" id="A0A934MFJ2"/>
<dbReference type="Pfam" id="PF25944">
    <property type="entry name" value="Beta-barrel_RND"/>
    <property type="match status" value="1"/>
</dbReference>
<evidence type="ECO:0000259" key="6">
    <source>
        <dbReference type="Pfam" id="PF25917"/>
    </source>
</evidence>
<feature type="domain" description="Multidrug resistance protein MdtA-like barrel-sandwich hybrid" evidence="6">
    <location>
        <begin position="66"/>
        <end position="208"/>
    </location>
</feature>
<name>A0A934MFJ2_9HYPH</name>
<dbReference type="GO" id="GO:0030313">
    <property type="term" value="C:cell envelope"/>
    <property type="evidence" value="ECO:0007669"/>
    <property type="project" value="UniProtKB-SubCell"/>
</dbReference>
<evidence type="ECO:0000256" key="2">
    <source>
        <dbReference type="SAM" id="Coils"/>
    </source>
</evidence>
<dbReference type="GO" id="GO:0005886">
    <property type="term" value="C:plasma membrane"/>
    <property type="evidence" value="ECO:0007669"/>
    <property type="project" value="TreeGrafter"/>
</dbReference>
<evidence type="ECO:0000256" key="4">
    <source>
        <dbReference type="SAM" id="SignalP"/>
    </source>
</evidence>
<evidence type="ECO:0000259" key="5">
    <source>
        <dbReference type="Pfam" id="PF25876"/>
    </source>
</evidence>
<comment type="similarity">
    <text evidence="1">Belongs to the membrane fusion protein (MFP) (TC 8.A.1) family.</text>
</comment>
<keyword evidence="2" id="KW-0175">Coiled coil</keyword>